<evidence type="ECO:0000313" key="2">
    <source>
        <dbReference type="EMBL" id="TIH27020.1"/>
    </source>
</evidence>
<feature type="compositionally biased region" description="Basic and acidic residues" evidence="1">
    <location>
        <begin position="18"/>
        <end position="27"/>
    </location>
</feature>
<accession>A0A4T2B8W6</accession>
<name>A0A4T2B8W6_9MICO</name>
<reference evidence="2 3" key="1">
    <citation type="journal article" date="2019" name="Microorganisms">
        <title>Systematic Affiliation and Genome Analysis of Subtercola vilae DB165(T) with Particular Emphasis on Cold Adaptation of an Isolate from a High-Altitude Cold Volcano Lake.</title>
        <authorList>
            <person name="Villalobos A.S."/>
            <person name="Wiese J."/>
            <person name="Imhoff J.F."/>
            <person name="Dorador C."/>
            <person name="Keller A."/>
            <person name="Hentschel U."/>
        </authorList>
    </citation>
    <scope>NUCLEOTIDE SEQUENCE [LARGE SCALE GENOMIC DNA]</scope>
    <source>
        <strain evidence="2 3">DB165</strain>
    </source>
</reference>
<sequence>MRASYETIYQAIYRDRPGRIGRREKPLTRTKRAIRRPRRPPNARVG</sequence>
<protein>
    <submittedName>
        <fullName evidence="2">IS30 family transposase</fullName>
    </submittedName>
</protein>
<evidence type="ECO:0000256" key="1">
    <source>
        <dbReference type="SAM" id="MobiDB-lite"/>
    </source>
</evidence>
<gene>
    <name evidence="2" type="ORF">D4765_18805</name>
</gene>
<keyword evidence="3" id="KW-1185">Reference proteome</keyword>
<feature type="non-terminal residue" evidence="2">
    <location>
        <position position="46"/>
    </location>
</feature>
<proteinExistence type="predicted"/>
<dbReference type="Proteomes" id="UP000306192">
    <property type="component" value="Unassembled WGS sequence"/>
</dbReference>
<dbReference type="AlphaFoldDB" id="A0A4T2B8W6"/>
<dbReference type="EMBL" id="QYRT01000083">
    <property type="protein sequence ID" value="TIH27020.1"/>
    <property type="molecule type" value="Genomic_DNA"/>
</dbReference>
<organism evidence="2 3">
    <name type="scientific">Subtercola vilae</name>
    <dbReference type="NCBI Taxonomy" id="2056433"/>
    <lineage>
        <taxon>Bacteria</taxon>
        <taxon>Bacillati</taxon>
        <taxon>Actinomycetota</taxon>
        <taxon>Actinomycetes</taxon>
        <taxon>Micrococcales</taxon>
        <taxon>Microbacteriaceae</taxon>
        <taxon>Subtercola</taxon>
    </lineage>
</organism>
<feature type="compositionally biased region" description="Basic residues" evidence="1">
    <location>
        <begin position="28"/>
        <end position="46"/>
    </location>
</feature>
<evidence type="ECO:0000313" key="3">
    <source>
        <dbReference type="Proteomes" id="UP000306192"/>
    </source>
</evidence>
<feature type="region of interest" description="Disordered" evidence="1">
    <location>
        <begin position="18"/>
        <end position="46"/>
    </location>
</feature>
<comment type="caution">
    <text evidence="2">The sequence shown here is derived from an EMBL/GenBank/DDBJ whole genome shotgun (WGS) entry which is preliminary data.</text>
</comment>